<dbReference type="PRINTS" id="PR00455">
    <property type="entry name" value="HTHTETR"/>
</dbReference>
<sequence>MAEVRSQLPRGRHGLSREEVVRSQRDRILLAMADAMAENGYVGTSVAQIIRRAGVSRETFYEQFSSKEDCFTSAYDRAVELLLAQIGAASGLAAPGPDDPEPPADQRIEQLLGAYLEGLASEPAFARLFLIEVYAAGPAALARRIEIQAGFVDLVASALDARTAEQRFACEALVAAISTMVTARLALDDLDGLRNLRGPLLDLLRRGRPLFGGDADG</sequence>
<accession>H0E7Q7</accession>
<dbReference type="PATRIC" id="fig|1097667.3.peg.2837"/>
<evidence type="ECO:0000256" key="1">
    <source>
        <dbReference type="ARBA" id="ARBA00023015"/>
    </source>
</evidence>
<dbReference type="RefSeq" id="WP_007576365.1">
    <property type="nucleotide sequence ID" value="NZ_AGUD01000227.1"/>
</dbReference>
<proteinExistence type="predicted"/>
<keyword evidence="2 4" id="KW-0238">DNA-binding</keyword>
<dbReference type="GO" id="GO:0000976">
    <property type="term" value="F:transcription cis-regulatory region binding"/>
    <property type="evidence" value="ECO:0007669"/>
    <property type="project" value="TreeGrafter"/>
</dbReference>
<dbReference type="InterPro" id="IPR001647">
    <property type="entry name" value="HTH_TetR"/>
</dbReference>
<evidence type="ECO:0000256" key="2">
    <source>
        <dbReference type="ARBA" id="ARBA00023125"/>
    </source>
</evidence>
<keyword evidence="3" id="KW-0804">Transcription</keyword>
<feature type="domain" description="HTH tetR-type" evidence="5">
    <location>
        <begin position="22"/>
        <end position="82"/>
    </location>
</feature>
<dbReference type="AlphaFoldDB" id="H0E7Q7"/>
<protein>
    <submittedName>
        <fullName evidence="6">Transcriptional regulator TetR family</fullName>
    </submittedName>
</protein>
<dbReference type="PROSITE" id="PS50977">
    <property type="entry name" value="HTH_TETR_2"/>
    <property type="match status" value="1"/>
</dbReference>
<comment type="caution">
    <text evidence="6">The sequence shown here is derived from an EMBL/GenBank/DDBJ whole genome shotgun (WGS) entry which is preliminary data.</text>
</comment>
<feature type="DNA-binding region" description="H-T-H motif" evidence="4">
    <location>
        <begin position="45"/>
        <end position="64"/>
    </location>
</feature>
<dbReference type="EMBL" id="AGUD01000227">
    <property type="protein sequence ID" value="EHN10331.1"/>
    <property type="molecule type" value="Genomic_DNA"/>
</dbReference>
<dbReference type="GO" id="GO:0003700">
    <property type="term" value="F:DNA-binding transcription factor activity"/>
    <property type="evidence" value="ECO:0007669"/>
    <property type="project" value="TreeGrafter"/>
</dbReference>
<evidence type="ECO:0000256" key="4">
    <source>
        <dbReference type="PROSITE-ProRule" id="PRU00335"/>
    </source>
</evidence>
<dbReference type="Proteomes" id="UP000005143">
    <property type="component" value="Unassembled WGS sequence"/>
</dbReference>
<evidence type="ECO:0000256" key="3">
    <source>
        <dbReference type="ARBA" id="ARBA00023163"/>
    </source>
</evidence>
<keyword evidence="1" id="KW-0805">Transcription regulation</keyword>
<dbReference type="Gene3D" id="1.10.357.10">
    <property type="entry name" value="Tetracycline Repressor, domain 2"/>
    <property type="match status" value="1"/>
</dbReference>
<dbReference type="Pfam" id="PF00440">
    <property type="entry name" value="TetR_N"/>
    <property type="match status" value="1"/>
</dbReference>
<evidence type="ECO:0000313" key="6">
    <source>
        <dbReference type="EMBL" id="EHN10331.1"/>
    </source>
</evidence>
<gene>
    <name evidence="6" type="ORF">PAI11_28610</name>
</gene>
<dbReference type="SUPFAM" id="SSF46689">
    <property type="entry name" value="Homeodomain-like"/>
    <property type="match status" value="1"/>
</dbReference>
<evidence type="ECO:0000313" key="7">
    <source>
        <dbReference type="Proteomes" id="UP000005143"/>
    </source>
</evidence>
<dbReference type="PANTHER" id="PTHR30055:SF238">
    <property type="entry name" value="MYCOFACTOCIN BIOSYNTHESIS TRANSCRIPTIONAL REGULATOR MFTR-RELATED"/>
    <property type="match status" value="1"/>
</dbReference>
<reference evidence="6 7" key="1">
    <citation type="journal article" date="2013" name="Biodegradation">
        <title>Quantitative proteomic analysis of ibuprofen-degrading Patulibacter sp. strain I11.</title>
        <authorList>
            <person name="Almeida B."/>
            <person name="Kjeldal H."/>
            <person name="Lolas I."/>
            <person name="Knudsen A.D."/>
            <person name="Carvalho G."/>
            <person name="Nielsen K.L."/>
            <person name="Barreto Crespo M.T."/>
            <person name="Stensballe A."/>
            <person name="Nielsen J.L."/>
        </authorList>
    </citation>
    <scope>NUCLEOTIDE SEQUENCE [LARGE SCALE GENOMIC DNA]</scope>
    <source>
        <strain evidence="6 7">I11</strain>
    </source>
</reference>
<organism evidence="6 7">
    <name type="scientific">Patulibacter medicamentivorans</name>
    <dbReference type="NCBI Taxonomy" id="1097667"/>
    <lineage>
        <taxon>Bacteria</taxon>
        <taxon>Bacillati</taxon>
        <taxon>Actinomycetota</taxon>
        <taxon>Thermoleophilia</taxon>
        <taxon>Solirubrobacterales</taxon>
        <taxon>Patulibacteraceae</taxon>
        <taxon>Patulibacter</taxon>
    </lineage>
</organism>
<keyword evidence="7" id="KW-1185">Reference proteome</keyword>
<dbReference type="Gene3D" id="1.10.10.60">
    <property type="entry name" value="Homeodomain-like"/>
    <property type="match status" value="1"/>
</dbReference>
<dbReference type="PANTHER" id="PTHR30055">
    <property type="entry name" value="HTH-TYPE TRANSCRIPTIONAL REGULATOR RUTR"/>
    <property type="match status" value="1"/>
</dbReference>
<name>H0E7Q7_9ACTN</name>
<dbReference type="InterPro" id="IPR009057">
    <property type="entry name" value="Homeodomain-like_sf"/>
</dbReference>
<dbReference type="InterPro" id="IPR050109">
    <property type="entry name" value="HTH-type_TetR-like_transc_reg"/>
</dbReference>
<evidence type="ECO:0000259" key="5">
    <source>
        <dbReference type="PROSITE" id="PS50977"/>
    </source>
</evidence>